<dbReference type="Proteomes" id="UP001055811">
    <property type="component" value="Linkage Group LG04"/>
</dbReference>
<organism evidence="1 2">
    <name type="scientific">Cichorium intybus</name>
    <name type="common">Chicory</name>
    <dbReference type="NCBI Taxonomy" id="13427"/>
    <lineage>
        <taxon>Eukaryota</taxon>
        <taxon>Viridiplantae</taxon>
        <taxon>Streptophyta</taxon>
        <taxon>Embryophyta</taxon>
        <taxon>Tracheophyta</taxon>
        <taxon>Spermatophyta</taxon>
        <taxon>Magnoliopsida</taxon>
        <taxon>eudicotyledons</taxon>
        <taxon>Gunneridae</taxon>
        <taxon>Pentapetalae</taxon>
        <taxon>asterids</taxon>
        <taxon>campanulids</taxon>
        <taxon>Asterales</taxon>
        <taxon>Asteraceae</taxon>
        <taxon>Cichorioideae</taxon>
        <taxon>Cichorieae</taxon>
        <taxon>Cichoriinae</taxon>
        <taxon>Cichorium</taxon>
    </lineage>
</organism>
<comment type="caution">
    <text evidence="1">The sequence shown here is derived from an EMBL/GenBank/DDBJ whole genome shotgun (WGS) entry which is preliminary data.</text>
</comment>
<keyword evidence="2" id="KW-1185">Reference proteome</keyword>
<protein>
    <submittedName>
        <fullName evidence="1">Uncharacterized protein</fullName>
    </submittedName>
</protein>
<reference evidence="2" key="1">
    <citation type="journal article" date="2022" name="Mol. Ecol. Resour.">
        <title>The genomes of chicory, endive, great burdock and yacon provide insights into Asteraceae palaeo-polyploidization history and plant inulin production.</title>
        <authorList>
            <person name="Fan W."/>
            <person name="Wang S."/>
            <person name="Wang H."/>
            <person name="Wang A."/>
            <person name="Jiang F."/>
            <person name="Liu H."/>
            <person name="Zhao H."/>
            <person name="Xu D."/>
            <person name="Zhang Y."/>
        </authorList>
    </citation>
    <scope>NUCLEOTIDE SEQUENCE [LARGE SCALE GENOMIC DNA]</scope>
    <source>
        <strain evidence="2">cv. Punajuju</strain>
    </source>
</reference>
<proteinExistence type="predicted"/>
<gene>
    <name evidence="1" type="ORF">L2E82_24448</name>
</gene>
<sequence length="153" mass="17196">MIVHGYEGTLDAKEVRNYGHLELPDTSEDSPNILVYQITAKTPFKSDIAFVTGTDIDDAEVQERVNNLTGTSLTSYLHKKENEFDDKFKKIFNPSDKLDSESMEVGKAAIGNLLGGIEYFNGQSKILFPQSFKGDSILYWRAELNASMKLHIE</sequence>
<name>A0ACB9E0S8_CICIN</name>
<accession>A0ACB9E0S8</accession>
<reference evidence="1 2" key="2">
    <citation type="journal article" date="2022" name="Mol. Ecol. Resour.">
        <title>The genomes of chicory, endive, great burdock and yacon provide insights into Asteraceae paleo-polyploidization history and plant inulin production.</title>
        <authorList>
            <person name="Fan W."/>
            <person name="Wang S."/>
            <person name="Wang H."/>
            <person name="Wang A."/>
            <person name="Jiang F."/>
            <person name="Liu H."/>
            <person name="Zhao H."/>
            <person name="Xu D."/>
            <person name="Zhang Y."/>
        </authorList>
    </citation>
    <scope>NUCLEOTIDE SEQUENCE [LARGE SCALE GENOMIC DNA]</scope>
    <source>
        <strain evidence="2">cv. Punajuju</strain>
        <tissue evidence="1">Leaves</tissue>
    </source>
</reference>
<dbReference type="EMBL" id="CM042012">
    <property type="protein sequence ID" value="KAI3752417.1"/>
    <property type="molecule type" value="Genomic_DNA"/>
</dbReference>
<evidence type="ECO:0000313" key="1">
    <source>
        <dbReference type="EMBL" id="KAI3752417.1"/>
    </source>
</evidence>
<evidence type="ECO:0000313" key="2">
    <source>
        <dbReference type="Proteomes" id="UP001055811"/>
    </source>
</evidence>